<organism evidence="1 2">
    <name type="scientific">Rhodococcus rhodnii</name>
    <dbReference type="NCBI Taxonomy" id="38312"/>
    <lineage>
        <taxon>Bacteria</taxon>
        <taxon>Bacillati</taxon>
        <taxon>Actinomycetota</taxon>
        <taxon>Actinomycetes</taxon>
        <taxon>Mycobacteriales</taxon>
        <taxon>Nocardiaceae</taxon>
        <taxon>Rhodococcus</taxon>
    </lineage>
</organism>
<gene>
    <name evidence="1" type="ORF">DW322_08755</name>
</gene>
<name>A0A6P2CC07_9NOCA</name>
<accession>A0A6P2CC07</accession>
<dbReference type="AlphaFoldDB" id="A0A6P2CC07"/>
<comment type="caution">
    <text evidence="1">The sequence shown here is derived from an EMBL/GenBank/DDBJ whole genome shotgun (WGS) entry which is preliminary data.</text>
</comment>
<protein>
    <submittedName>
        <fullName evidence="1">Uncharacterized protein</fullName>
    </submittedName>
</protein>
<dbReference type="EMBL" id="QRCM01000001">
    <property type="protein sequence ID" value="TXG90297.1"/>
    <property type="molecule type" value="Genomic_DNA"/>
</dbReference>
<evidence type="ECO:0000313" key="1">
    <source>
        <dbReference type="EMBL" id="TXG90297.1"/>
    </source>
</evidence>
<dbReference type="Proteomes" id="UP000471120">
    <property type="component" value="Unassembled WGS sequence"/>
</dbReference>
<reference evidence="1 2" key="1">
    <citation type="submission" date="2018-07" db="EMBL/GenBank/DDBJ databases">
        <title>Genome sequence of Rhodococcus rhodnii ATCC 35071 from Rhodnius prolixus.</title>
        <authorList>
            <person name="Patel V."/>
            <person name="Vogel K.J."/>
        </authorList>
    </citation>
    <scope>NUCLEOTIDE SEQUENCE [LARGE SCALE GENOMIC DNA]</scope>
    <source>
        <strain evidence="1 2">ATCC 35071</strain>
    </source>
</reference>
<sequence>MTAPSLFDPPPEPQPCWVCLRILVPPPVCGTHCHQEKPAVTETTHPSIYDPKPGVPYGTCMVCDALFADRAAVNAHHDATRPVANPSEGFVNLGRSHTVRITNPTRPERIRSMVEEVLEEALRQYGDIDVGCQTIESNADVAEYVIDDLERSLDRRELTRDEAMTALAALHADDVIEAWEGDE</sequence>
<proteinExistence type="predicted"/>
<evidence type="ECO:0000313" key="2">
    <source>
        <dbReference type="Proteomes" id="UP000471120"/>
    </source>
</evidence>